<organism evidence="1 2">
    <name type="scientific">Robiginitalea biformata (strain ATCC BAA-864 / DSM 15991 / KCTC 12146 / HTCC2501)</name>
    <dbReference type="NCBI Taxonomy" id="313596"/>
    <lineage>
        <taxon>Bacteria</taxon>
        <taxon>Pseudomonadati</taxon>
        <taxon>Bacteroidota</taxon>
        <taxon>Flavobacteriia</taxon>
        <taxon>Flavobacteriales</taxon>
        <taxon>Flavobacteriaceae</taxon>
        <taxon>Robiginitalea</taxon>
    </lineage>
</organism>
<evidence type="ECO:0000313" key="1">
    <source>
        <dbReference type="EMBL" id="EAR14677.1"/>
    </source>
</evidence>
<dbReference type="HOGENOM" id="CLU_1516786_0_0_10"/>
<dbReference type="KEGG" id="rbi:RB2501_01336"/>
<proteinExistence type="predicted"/>
<accession>A4CP60</accession>
<dbReference type="Proteomes" id="UP000009049">
    <property type="component" value="Chromosome"/>
</dbReference>
<protein>
    <submittedName>
        <fullName evidence="1">Uncharacterized protein</fullName>
    </submittedName>
</protein>
<dbReference type="OrthoDB" id="1340686at2"/>
<dbReference type="RefSeq" id="WP_015755464.1">
    <property type="nucleotide sequence ID" value="NC_013222.1"/>
</dbReference>
<dbReference type="EMBL" id="CP001712">
    <property type="protein sequence ID" value="EAR14677.1"/>
    <property type="molecule type" value="Genomic_DNA"/>
</dbReference>
<dbReference type="AlphaFoldDB" id="A4CP60"/>
<gene>
    <name evidence="1" type="ordered locus">RB2501_01336</name>
</gene>
<dbReference type="STRING" id="313596.RB2501_01336"/>
<evidence type="ECO:0000313" key="2">
    <source>
        <dbReference type="Proteomes" id="UP000009049"/>
    </source>
</evidence>
<name>A4CP60_ROBBH</name>
<sequence>MNYRRTNPTGIDLVVDQIQRNIYDPLTASWGVIDLYDRVYRNQDHDGFSLQRYIGEGEYEDLMFSEGNKLFFVQGQSPKVVLGEAENSLWVVAALNLDQVKARTHRSDEEVHLDLVSEISKVVNLEDIEGIEYGLDNLKKIVVGGSVFANFKAGDIHPYHVFAVRLKVRYGVINNEC</sequence>
<keyword evidence="2" id="KW-1185">Reference proteome</keyword>
<dbReference type="eggNOG" id="ENOG502ZPTY">
    <property type="taxonomic scope" value="Bacteria"/>
</dbReference>
<reference evidence="1 2" key="1">
    <citation type="journal article" date="2009" name="J. Bacteriol.">
        <title>Complete genome sequence of Robiginitalea biformata HTCC2501.</title>
        <authorList>
            <person name="Oh H.M."/>
            <person name="Giovannoni S.J."/>
            <person name="Lee K."/>
            <person name="Ferriera S."/>
            <person name="Johnson J."/>
            <person name="Cho J.C."/>
        </authorList>
    </citation>
    <scope>NUCLEOTIDE SEQUENCE [LARGE SCALE GENOMIC DNA]</scope>
    <source>
        <strain evidence="2">ATCC BAA-864 / HTCC2501 / KCTC 12146</strain>
    </source>
</reference>